<accession>X0SYS0</accession>
<organism evidence="1">
    <name type="scientific">marine sediment metagenome</name>
    <dbReference type="NCBI Taxonomy" id="412755"/>
    <lineage>
        <taxon>unclassified sequences</taxon>
        <taxon>metagenomes</taxon>
        <taxon>ecological metagenomes</taxon>
    </lineage>
</organism>
<name>X0SYS0_9ZZZZ</name>
<gene>
    <name evidence="1" type="ORF">S01H1_30743</name>
</gene>
<sequence>TMIVALDNNGEVFVNYCQEDNSRGYIPFTLFVDSEGIVQYIKIGAFTSETELWDTLDSVFETTVP</sequence>
<proteinExistence type="predicted"/>
<evidence type="ECO:0000313" key="1">
    <source>
        <dbReference type="EMBL" id="GAF86358.1"/>
    </source>
</evidence>
<reference evidence="1" key="1">
    <citation type="journal article" date="2014" name="Front. Microbiol.">
        <title>High frequency of phylogenetically diverse reductive dehalogenase-homologous genes in deep subseafloor sedimentary metagenomes.</title>
        <authorList>
            <person name="Kawai M."/>
            <person name="Futagami T."/>
            <person name="Toyoda A."/>
            <person name="Takaki Y."/>
            <person name="Nishi S."/>
            <person name="Hori S."/>
            <person name="Arai W."/>
            <person name="Tsubouchi T."/>
            <person name="Morono Y."/>
            <person name="Uchiyama I."/>
            <person name="Ito T."/>
            <person name="Fujiyama A."/>
            <person name="Inagaki F."/>
            <person name="Takami H."/>
        </authorList>
    </citation>
    <scope>NUCLEOTIDE SEQUENCE</scope>
    <source>
        <strain evidence="1">Expedition CK06-06</strain>
    </source>
</reference>
<evidence type="ECO:0008006" key="2">
    <source>
        <dbReference type="Google" id="ProtNLM"/>
    </source>
</evidence>
<comment type="caution">
    <text evidence="1">The sequence shown here is derived from an EMBL/GenBank/DDBJ whole genome shotgun (WGS) entry which is preliminary data.</text>
</comment>
<dbReference type="EMBL" id="BARS01018938">
    <property type="protein sequence ID" value="GAF86358.1"/>
    <property type="molecule type" value="Genomic_DNA"/>
</dbReference>
<protein>
    <recommendedName>
        <fullName evidence="2">TlpA family protein disulfide reductase</fullName>
    </recommendedName>
</protein>
<feature type="non-terminal residue" evidence="1">
    <location>
        <position position="1"/>
    </location>
</feature>
<dbReference type="AlphaFoldDB" id="X0SYS0"/>